<dbReference type="EC" id="2.1.2.9" evidence="1"/>
<dbReference type="GO" id="GO:0005739">
    <property type="term" value="C:mitochondrion"/>
    <property type="evidence" value="ECO:0007669"/>
    <property type="project" value="TreeGrafter"/>
</dbReference>
<organism evidence="3 4">
    <name type="scientific">Aspergillus steynii IBT 23096</name>
    <dbReference type="NCBI Taxonomy" id="1392250"/>
    <lineage>
        <taxon>Eukaryota</taxon>
        <taxon>Fungi</taxon>
        <taxon>Dikarya</taxon>
        <taxon>Ascomycota</taxon>
        <taxon>Pezizomycotina</taxon>
        <taxon>Eurotiomycetes</taxon>
        <taxon>Eurotiomycetidae</taxon>
        <taxon>Eurotiales</taxon>
        <taxon>Aspergillaceae</taxon>
        <taxon>Aspergillus</taxon>
        <taxon>Aspergillus subgen. Circumdati</taxon>
    </lineage>
</organism>
<dbReference type="GeneID" id="36557347"/>
<gene>
    <name evidence="3" type="ORF">P170DRAFT_438638</name>
</gene>
<dbReference type="PANTHER" id="PTHR11138">
    <property type="entry name" value="METHIONYL-TRNA FORMYLTRANSFERASE"/>
    <property type="match status" value="1"/>
</dbReference>
<dbReference type="VEuPathDB" id="FungiDB:P170DRAFT_438638"/>
<dbReference type="Gene3D" id="3.40.50.12230">
    <property type="match status" value="1"/>
</dbReference>
<proteinExistence type="predicted"/>
<dbReference type="EMBL" id="MSFO01000006">
    <property type="protein sequence ID" value="PLB46939.1"/>
    <property type="molecule type" value="Genomic_DNA"/>
</dbReference>
<dbReference type="STRING" id="1392250.A0A2I2G249"/>
<dbReference type="InterPro" id="IPR041711">
    <property type="entry name" value="Met-tRNA-FMT_N"/>
</dbReference>
<evidence type="ECO:0000256" key="1">
    <source>
        <dbReference type="ARBA" id="ARBA00012261"/>
    </source>
</evidence>
<name>A0A2I2G249_9EURO</name>
<dbReference type="SUPFAM" id="SSF53328">
    <property type="entry name" value="Formyltransferase"/>
    <property type="match status" value="1"/>
</dbReference>
<evidence type="ECO:0000313" key="4">
    <source>
        <dbReference type="Proteomes" id="UP000234275"/>
    </source>
</evidence>
<dbReference type="GO" id="GO:0004479">
    <property type="term" value="F:methionyl-tRNA formyltransferase activity"/>
    <property type="evidence" value="ECO:0007669"/>
    <property type="project" value="UniProtKB-EC"/>
</dbReference>
<protein>
    <recommendedName>
        <fullName evidence="1">methionyl-tRNA formyltransferase</fullName>
        <ecNumber evidence="1">2.1.2.9</ecNumber>
    </recommendedName>
</protein>
<dbReference type="Proteomes" id="UP000234275">
    <property type="component" value="Unassembled WGS sequence"/>
</dbReference>
<accession>A0A2I2G249</accession>
<dbReference type="InterPro" id="IPR002376">
    <property type="entry name" value="Formyl_transf_N"/>
</dbReference>
<sequence>MFLLRGSGSLCLHWHRRGGLLRSCSSRFLSTKSYAPLRILFCGSDDFSIASLKALHEEHVNRPDRIASIEVACRPGKRFGRGLKKIREVPIKAAAQELSLPIHEIDTFKGWKLPMLHGDPINLIVAVSFGLFVPPRLLNEAHYGGLNVHPSLLPDFRGPAPLHHTLLADRSRTGVTLQTLDPTQFDHGVILAQTPSPGLEVPEHCTVPNLLDIVTPKAAQILVDGIRNGLFVRPLEDVGWRKPETEGSLIHAGKIRPEDRHIDWANWTWAEISKRNRVVGPLWSNALVASGDPTGAQSFRQRRVIFTDIEKVEPSPDPRGFAVVPGLPFVDGISPFEPRQGKGLYVFTQEGSLLRVNQIKVEGEPNADALTAALKARMVGDRTFQSGASQYTSFYEHLR</sequence>
<dbReference type="PANTHER" id="PTHR11138:SF5">
    <property type="entry name" value="METHIONYL-TRNA FORMYLTRANSFERASE, MITOCHONDRIAL"/>
    <property type="match status" value="1"/>
</dbReference>
<dbReference type="RefSeq" id="XP_024702241.1">
    <property type="nucleotide sequence ID" value="XM_024849648.1"/>
</dbReference>
<dbReference type="InterPro" id="IPR036477">
    <property type="entry name" value="Formyl_transf_N_sf"/>
</dbReference>
<keyword evidence="4" id="KW-1185">Reference proteome</keyword>
<keyword evidence="3" id="KW-0808">Transferase</keyword>
<feature type="domain" description="Formyl transferase N-terminal" evidence="2">
    <location>
        <begin position="38"/>
        <end position="195"/>
    </location>
</feature>
<dbReference type="Pfam" id="PF00551">
    <property type="entry name" value="Formyl_trans_N"/>
    <property type="match status" value="1"/>
</dbReference>
<evidence type="ECO:0000259" key="2">
    <source>
        <dbReference type="Pfam" id="PF00551"/>
    </source>
</evidence>
<dbReference type="OrthoDB" id="10268103at2759"/>
<dbReference type="AlphaFoldDB" id="A0A2I2G249"/>
<evidence type="ECO:0000313" key="3">
    <source>
        <dbReference type="EMBL" id="PLB46939.1"/>
    </source>
</evidence>
<feature type="non-terminal residue" evidence="3">
    <location>
        <position position="1"/>
    </location>
</feature>
<comment type="caution">
    <text evidence="3">The sequence shown here is derived from an EMBL/GenBank/DDBJ whole genome shotgun (WGS) entry which is preliminary data.</text>
</comment>
<dbReference type="CDD" id="cd08646">
    <property type="entry name" value="FMT_core_Met-tRNA-FMT_N"/>
    <property type="match status" value="1"/>
</dbReference>
<reference evidence="3 4" key="1">
    <citation type="submission" date="2016-12" db="EMBL/GenBank/DDBJ databases">
        <title>The genomes of Aspergillus section Nigri reveals drivers in fungal speciation.</title>
        <authorList>
            <consortium name="DOE Joint Genome Institute"/>
            <person name="Vesth T.C."/>
            <person name="Nybo J."/>
            <person name="Theobald S."/>
            <person name="Brandl J."/>
            <person name="Frisvad J.C."/>
            <person name="Nielsen K.F."/>
            <person name="Lyhne E.K."/>
            <person name="Kogle M.E."/>
            <person name="Kuo A."/>
            <person name="Riley R."/>
            <person name="Clum A."/>
            <person name="Nolan M."/>
            <person name="Lipzen A."/>
            <person name="Salamov A."/>
            <person name="Henrissat B."/>
            <person name="Wiebenga A."/>
            <person name="De Vries R.P."/>
            <person name="Grigoriev I.V."/>
            <person name="Mortensen U.H."/>
            <person name="Andersen M.R."/>
            <person name="Baker S.E."/>
        </authorList>
    </citation>
    <scope>NUCLEOTIDE SEQUENCE [LARGE SCALE GENOMIC DNA]</scope>
    <source>
        <strain evidence="3 4">IBT 23096</strain>
    </source>
</reference>
<dbReference type="FunFam" id="3.40.50.12230:FF:000004">
    <property type="entry name" value="Methionyl-tRNA formyltransferase family protein, putative"/>
    <property type="match status" value="1"/>
</dbReference>